<evidence type="ECO:0000256" key="1">
    <source>
        <dbReference type="ARBA" id="ARBA00057242"/>
    </source>
</evidence>
<dbReference type="AlphaFoldDB" id="A4TV23"/>
<dbReference type="InterPro" id="IPR027417">
    <property type="entry name" value="P-loop_NTPase"/>
</dbReference>
<evidence type="ECO:0000259" key="4">
    <source>
        <dbReference type="Pfam" id="PF13614"/>
    </source>
</evidence>
<sequence length="363" mass="38062">MELQKAVFPPIIAVFNHKGGVAKTTTAGNLAACLAAFGYRVVLADLDAQGNATGSFGILPLPPVGAMDVITGRVRLDEALIPTSFPGLSLLPATTQLRTAEQELGAHERSHLALRTAFASQNIAAHAHIVIIDCPPSLGTITGNALAAAAAVLIPARPDPYSHEGLVNTWHEIKRLRQNANATLNVAGILLTMTGEDTTGGDVARSMRAEFGDQVYAIAIENDPKVTEAAQMGVPVSVLDPDGGAGLGYLQATSELITRLRRHARHDIHALAEPLPLITAQNTLRDWRSRLPGLQRRAGANPAWTAVQAANEDADDLPAATAPARTDAPRQGFGWGGLLLTLLLGGVLGAAVTVFSYKDIAGH</sequence>
<organism evidence="5">
    <name type="scientific">Magnetospirillum gryphiswaldense</name>
    <dbReference type="NCBI Taxonomy" id="55518"/>
    <lineage>
        <taxon>Bacteria</taxon>
        <taxon>Pseudomonadati</taxon>
        <taxon>Pseudomonadota</taxon>
        <taxon>Alphaproteobacteria</taxon>
        <taxon>Rhodospirillales</taxon>
        <taxon>Rhodospirillaceae</taxon>
        <taxon>Magnetospirillum</taxon>
    </lineage>
</organism>
<feature type="domain" description="AAA" evidence="4">
    <location>
        <begin position="11"/>
        <end position="185"/>
    </location>
</feature>
<dbReference type="Gene3D" id="3.40.50.300">
    <property type="entry name" value="P-loop containing nucleotide triphosphate hydrolases"/>
    <property type="match status" value="1"/>
</dbReference>
<protein>
    <recommendedName>
        <fullName evidence="2">Chromosome partitioning protein ParA</fullName>
    </recommendedName>
</protein>
<accession>A4TV23</accession>
<dbReference type="RefSeq" id="WP_106002156.1">
    <property type="nucleotide sequence ID" value="NZ_CP027527.1"/>
</dbReference>
<dbReference type="FunFam" id="3.40.50.300:FF:000285">
    <property type="entry name" value="Sporulation initiation inhibitor Soj"/>
    <property type="match status" value="1"/>
</dbReference>
<evidence type="ECO:0000256" key="2">
    <source>
        <dbReference type="ARBA" id="ARBA00074747"/>
    </source>
</evidence>
<evidence type="ECO:0000313" key="5">
    <source>
        <dbReference type="EMBL" id="CAM74480.1"/>
    </source>
</evidence>
<dbReference type="InterPro" id="IPR050678">
    <property type="entry name" value="DNA_Partitioning_ATPase"/>
</dbReference>
<proteinExistence type="predicted"/>
<keyword evidence="3" id="KW-0472">Membrane</keyword>
<keyword evidence="3" id="KW-0812">Transmembrane</keyword>
<dbReference type="PANTHER" id="PTHR13696:SF52">
    <property type="entry name" value="PARA FAMILY PROTEIN CT_582"/>
    <property type="match status" value="1"/>
</dbReference>
<reference evidence="5" key="1">
    <citation type="journal article" date="2007" name="J. Bacteriol.">
        <title>Comparative genome analysis of four magnetotactic bacteria reveals a complex set of group-specific genes implicated in magnetosome biomineralization and function.</title>
        <authorList>
            <person name="Richter M."/>
            <person name="Kube M."/>
            <person name="Bazylinski D.A."/>
            <person name="Lombardot T."/>
            <person name="Gloeckner F.O."/>
            <person name="Reinhardt R."/>
            <person name="Schueler D."/>
        </authorList>
    </citation>
    <scope>NUCLEOTIDE SEQUENCE</scope>
    <source>
        <strain evidence="5">MSR-1</strain>
    </source>
</reference>
<dbReference type="Pfam" id="PF13614">
    <property type="entry name" value="AAA_31"/>
    <property type="match status" value="1"/>
</dbReference>
<dbReference type="EMBL" id="CU459003">
    <property type="protein sequence ID" value="CAM74480.1"/>
    <property type="molecule type" value="Genomic_DNA"/>
</dbReference>
<evidence type="ECO:0000256" key="3">
    <source>
        <dbReference type="SAM" id="Phobius"/>
    </source>
</evidence>
<comment type="function">
    <text evidence="1">Involved in chromosome partition. Localize to both poles of the predivisional cell following completion of DNA replication.</text>
</comment>
<gene>
    <name evidence="5" type="ORF">MGR_1952</name>
</gene>
<feature type="transmembrane region" description="Helical" evidence="3">
    <location>
        <begin position="333"/>
        <end position="357"/>
    </location>
</feature>
<name>A4TV23_9PROT</name>
<dbReference type="CDD" id="cd02042">
    <property type="entry name" value="ParAB_family"/>
    <property type="match status" value="1"/>
</dbReference>
<keyword evidence="3" id="KW-1133">Transmembrane helix</keyword>
<dbReference type="PANTHER" id="PTHR13696">
    <property type="entry name" value="P-LOOP CONTAINING NUCLEOSIDE TRIPHOSPHATE HYDROLASE"/>
    <property type="match status" value="1"/>
</dbReference>
<dbReference type="SUPFAM" id="SSF52540">
    <property type="entry name" value="P-loop containing nucleoside triphosphate hydrolases"/>
    <property type="match status" value="1"/>
</dbReference>
<dbReference type="InterPro" id="IPR025669">
    <property type="entry name" value="AAA_dom"/>
</dbReference>